<comment type="caution">
    <text evidence="3">The sequence shown here is derived from an EMBL/GenBank/DDBJ whole genome shotgun (WGS) entry which is preliminary data.</text>
</comment>
<proteinExistence type="predicted"/>
<dbReference type="Pfam" id="PF06985">
    <property type="entry name" value="HET"/>
    <property type="match status" value="1"/>
</dbReference>
<dbReference type="PANTHER" id="PTHR10622">
    <property type="entry name" value="HET DOMAIN-CONTAINING PROTEIN"/>
    <property type="match status" value="1"/>
</dbReference>
<feature type="domain" description="Heterokaryon incompatibility" evidence="1">
    <location>
        <begin position="22"/>
        <end position="110"/>
    </location>
</feature>
<evidence type="ECO:0000259" key="1">
    <source>
        <dbReference type="Pfam" id="PF06985"/>
    </source>
</evidence>
<evidence type="ECO:0000313" key="3">
    <source>
        <dbReference type="EMBL" id="KAK0653118.1"/>
    </source>
</evidence>
<evidence type="ECO:0000313" key="4">
    <source>
        <dbReference type="Proteomes" id="UP001174936"/>
    </source>
</evidence>
<dbReference type="AlphaFoldDB" id="A0AA39YIB6"/>
<dbReference type="InterPro" id="IPR010730">
    <property type="entry name" value="HET"/>
</dbReference>
<evidence type="ECO:0000259" key="2">
    <source>
        <dbReference type="Pfam" id="PF26640"/>
    </source>
</evidence>
<dbReference type="Proteomes" id="UP001174936">
    <property type="component" value="Unassembled WGS sequence"/>
</dbReference>
<protein>
    <submittedName>
        <fullName evidence="3">Heterokaryon incompatibility protein-domain-containing protein</fullName>
    </submittedName>
</protein>
<gene>
    <name evidence="3" type="ORF">B0T16DRAFT_311318</name>
</gene>
<dbReference type="InterPro" id="IPR058525">
    <property type="entry name" value="DUF8212"/>
</dbReference>
<feature type="non-terminal residue" evidence="3">
    <location>
        <position position="302"/>
    </location>
</feature>
<dbReference type="PANTHER" id="PTHR10622:SF12">
    <property type="entry name" value="HET DOMAIN-CONTAINING PROTEIN"/>
    <property type="match status" value="1"/>
</dbReference>
<accession>A0AA39YIB6</accession>
<organism evidence="3 4">
    <name type="scientific">Cercophora newfieldiana</name>
    <dbReference type="NCBI Taxonomy" id="92897"/>
    <lineage>
        <taxon>Eukaryota</taxon>
        <taxon>Fungi</taxon>
        <taxon>Dikarya</taxon>
        <taxon>Ascomycota</taxon>
        <taxon>Pezizomycotina</taxon>
        <taxon>Sordariomycetes</taxon>
        <taxon>Sordariomycetidae</taxon>
        <taxon>Sordariales</taxon>
        <taxon>Lasiosphaeriaceae</taxon>
        <taxon>Cercophora</taxon>
    </lineage>
</organism>
<sequence length="302" mass="34244">MWLIDTATLQLKFFPNAEGLKYAILSHTWGPEEISFQEMATRETITTSGKLGWSKIGLTCKLALETYGLKYAWIDTCCIDKTSSADLSEAINSMFAWYQSATVCLAYLEDFTLTSRGSWDNAVLQEGLKSCKWFTRGWTLQELIAPSDVSFYDGNWTRIGTKKALTGMLSAITHIDENVLHDVGFLPLVHVGKKMSWAASRKTTRIEDMAYCLLGIFDIQMPLLYGEGKKAFLRLQEQIARSVNDLTLFAWEQDASLKNGADRRGLFALTPCEFKNCNRLQVLEHPLEQEIEFTFTNRGLRI</sequence>
<dbReference type="Pfam" id="PF26640">
    <property type="entry name" value="DUF8212"/>
    <property type="match status" value="1"/>
</dbReference>
<name>A0AA39YIB6_9PEZI</name>
<reference evidence="3" key="1">
    <citation type="submission" date="2023-06" db="EMBL/GenBank/DDBJ databases">
        <title>Genome-scale phylogeny and comparative genomics of the fungal order Sordariales.</title>
        <authorList>
            <consortium name="Lawrence Berkeley National Laboratory"/>
            <person name="Hensen N."/>
            <person name="Bonometti L."/>
            <person name="Westerberg I."/>
            <person name="Brannstrom I.O."/>
            <person name="Guillou S."/>
            <person name="Cros-Aarteil S."/>
            <person name="Calhoun S."/>
            <person name="Haridas S."/>
            <person name="Kuo A."/>
            <person name="Mondo S."/>
            <person name="Pangilinan J."/>
            <person name="Riley R."/>
            <person name="Labutti K."/>
            <person name="Andreopoulos B."/>
            <person name="Lipzen A."/>
            <person name="Chen C."/>
            <person name="Yanf M."/>
            <person name="Daum C."/>
            <person name="Ng V."/>
            <person name="Clum A."/>
            <person name="Steindorff A."/>
            <person name="Ohm R."/>
            <person name="Martin F."/>
            <person name="Silar P."/>
            <person name="Natvig D."/>
            <person name="Lalanne C."/>
            <person name="Gautier V."/>
            <person name="Ament-Velasquez S.L."/>
            <person name="Kruys A."/>
            <person name="Hutchinson M.I."/>
            <person name="Powell A.J."/>
            <person name="Barry K."/>
            <person name="Miller A.N."/>
            <person name="Grigoriev I.V."/>
            <person name="Debuchy R."/>
            <person name="Gladieux P."/>
            <person name="Thoren M.H."/>
            <person name="Johannesson H."/>
        </authorList>
    </citation>
    <scope>NUCLEOTIDE SEQUENCE</scope>
    <source>
        <strain evidence="3">SMH2532-1</strain>
    </source>
</reference>
<keyword evidence="4" id="KW-1185">Reference proteome</keyword>
<dbReference type="EMBL" id="JAULSV010000002">
    <property type="protein sequence ID" value="KAK0653118.1"/>
    <property type="molecule type" value="Genomic_DNA"/>
</dbReference>
<feature type="domain" description="DUF8212" evidence="2">
    <location>
        <begin position="230"/>
        <end position="253"/>
    </location>
</feature>